<feature type="non-terminal residue" evidence="2">
    <location>
        <position position="352"/>
    </location>
</feature>
<dbReference type="AlphaFoldDB" id="B4VWG7"/>
<reference evidence="2 3" key="1">
    <citation type="submission" date="2008-07" db="EMBL/GenBank/DDBJ databases">
        <authorList>
            <person name="Tandeau de Marsac N."/>
            <person name="Ferriera S."/>
            <person name="Johnson J."/>
            <person name="Kravitz S."/>
            <person name="Beeson K."/>
            <person name="Sutton G."/>
            <person name="Rogers Y.-H."/>
            <person name="Friedman R."/>
            <person name="Frazier M."/>
            <person name="Venter J.C."/>
        </authorList>
    </citation>
    <scope>NUCLEOTIDE SEQUENCE [LARGE SCALE GENOMIC DNA]</scope>
    <source>
        <strain evidence="2 3">PCC 7420</strain>
    </source>
</reference>
<dbReference type="OrthoDB" id="9798386at2"/>
<dbReference type="InterPro" id="IPR025193">
    <property type="entry name" value="DUF4114"/>
</dbReference>
<evidence type="ECO:0000313" key="2">
    <source>
        <dbReference type="EMBL" id="EDX73668.1"/>
    </source>
</evidence>
<proteinExistence type="predicted"/>
<sequence>MSWFNFSSKKRPAAQGFTSKKKRQELPQAFILEPILTPSGVLDGTDNPIDIVDIDISADQIADIDIPEFEEGFETISDNDLDEIAFVTSVEGEETLEEIPFVTSLDDVAESEATDEALTDETLLSESLLTGLDSSSVTFESGVFTVGQTGDVSVDFLFDGGGYEGELAVFSLEGMEEFEPGSEAFIQEAASRALSDSELGHVVISDQTEGARFVGELGESDRNSGEYLGVKTVQMRPGDEFGFMLVPNNTVQRVFDNPDVGGAARPLFSMATANPDDAFHVGQIADVTGDGSTFVMEDLRVDTQSDGDYNDVIFQVRGATGEAALMDEVIESGKDWRETDLGQALIDYAEPY</sequence>
<dbReference type="Pfam" id="PF13448">
    <property type="entry name" value="DUF4114"/>
    <property type="match status" value="1"/>
</dbReference>
<protein>
    <recommendedName>
        <fullName evidence="1">DUF4114 domain-containing protein</fullName>
    </recommendedName>
</protein>
<evidence type="ECO:0000313" key="3">
    <source>
        <dbReference type="Proteomes" id="UP000003835"/>
    </source>
</evidence>
<dbReference type="eggNOG" id="COG1404">
    <property type="taxonomic scope" value="Bacteria"/>
</dbReference>
<dbReference type="RefSeq" id="WP_006102890.1">
    <property type="nucleotide sequence ID" value="NZ_DS989856.1"/>
</dbReference>
<feature type="domain" description="DUF4114" evidence="1">
    <location>
        <begin position="235"/>
        <end position="318"/>
    </location>
</feature>
<dbReference type="EMBL" id="DS989856">
    <property type="protein sequence ID" value="EDX73668.1"/>
    <property type="molecule type" value="Genomic_DNA"/>
</dbReference>
<dbReference type="HOGENOM" id="CLU_788728_0_0_3"/>
<keyword evidence="3" id="KW-1185">Reference proteome</keyword>
<dbReference type="STRING" id="118168.MC7420_6716"/>
<gene>
    <name evidence="2" type="ORF">MC7420_6716</name>
</gene>
<accession>B4VWG7</accession>
<organism evidence="2 3">
    <name type="scientific">Coleofasciculus chthonoplastes PCC 7420</name>
    <dbReference type="NCBI Taxonomy" id="118168"/>
    <lineage>
        <taxon>Bacteria</taxon>
        <taxon>Bacillati</taxon>
        <taxon>Cyanobacteriota</taxon>
        <taxon>Cyanophyceae</taxon>
        <taxon>Coleofasciculales</taxon>
        <taxon>Coleofasciculaceae</taxon>
        <taxon>Coleofasciculus</taxon>
    </lineage>
</organism>
<dbReference type="Proteomes" id="UP000003835">
    <property type="component" value="Unassembled WGS sequence"/>
</dbReference>
<name>B4VWG7_9CYAN</name>
<evidence type="ECO:0000259" key="1">
    <source>
        <dbReference type="Pfam" id="PF13448"/>
    </source>
</evidence>